<dbReference type="STRING" id="1798650.A2945_00980"/>
<keyword evidence="1" id="KW-1133">Transmembrane helix</keyword>
<evidence type="ECO:0000313" key="2">
    <source>
        <dbReference type="EMBL" id="OGY99414.1"/>
    </source>
</evidence>
<organism evidence="2 3">
    <name type="scientific">Candidatus Liptonbacteria bacterium RIFCSPLOWO2_01_FULL_52_25</name>
    <dbReference type="NCBI Taxonomy" id="1798650"/>
    <lineage>
        <taxon>Bacteria</taxon>
        <taxon>Candidatus Liptoniibacteriota</taxon>
    </lineage>
</organism>
<dbReference type="Gene3D" id="1.10.287.1260">
    <property type="match status" value="1"/>
</dbReference>
<dbReference type="AlphaFoldDB" id="A0A1G2CDG2"/>
<proteinExistence type="predicted"/>
<dbReference type="Pfam" id="PF05552">
    <property type="entry name" value="MS_channel_1st_1"/>
    <property type="match status" value="2"/>
</dbReference>
<accession>A0A1G2CDG2</accession>
<dbReference type="InterPro" id="IPR008910">
    <property type="entry name" value="MSC_TM_helix"/>
</dbReference>
<evidence type="ECO:0008006" key="4">
    <source>
        <dbReference type="Google" id="ProtNLM"/>
    </source>
</evidence>
<feature type="transmembrane region" description="Helical" evidence="1">
    <location>
        <begin position="185"/>
        <end position="207"/>
    </location>
</feature>
<keyword evidence="1" id="KW-0472">Membrane</keyword>
<reference evidence="2 3" key="1">
    <citation type="journal article" date="2016" name="Nat. Commun.">
        <title>Thousands of microbial genomes shed light on interconnected biogeochemical processes in an aquifer system.</title>
        <authorList>
            <person name="Anantharaman K."/>
            <person name="Brown C.T."/>
            <person name="Hug L.A."/>
            <person name="Sharon I."/>
            <person name="Castelle C.J."/>
            <person name="Probst A.J."/>
            <person name="Thomas B.C."/>
            <person name="Singh A."/>
            <person name="Wilkins M.J."/>
            <person name="Karaoz U."/>
            <person name="Brodie E.L."/>
            <person name="Williams K.H."/>
            <person name="Hubbard S.S."/>
            <person name="Banfield J.F."/>
        </authorList>
    </citation>
    <scope>NUCLEOTIDE SEQUENCE [LARGE SCALE GENOMIC DNA]</scope>
</reference>
<name>A0A1G2CDG2_9BACT</name>
<feature type="transmembrane region" description="Helical" evidence="1">
    <location>
        <begin position="158"/>
        <end position="179"/>
    </location>
</feature>
<protein>
    <recommendedName>
        <fullName evidence="4">CmpX protein</fullName>
    </recommendedName>
</protein>
<feature type="transmembrane region" description="Helical" evidence="1">
    <location>
        <begin position="28"/>
        <end position="49"/>
    </location>
</feature>
<dbReference type="Proteomes" id="UP000178880">
    <property type="component" value="Unassembled WGS sequence"/>
</dbReference>
<keyword evidence="1" id="KW-0812">Transmembrane</keyword>
<evidence type="ECO:0000313" key="3">
    <source>
        <dbReference type="Proteomes" id="UP000178880"/>
    </source>
</evidence>
<feature type="transmembrane region" description="Helical" evidence="1">
    <location>
        <begin position="116"/>
        <end position="137"/>
    </location>
</feature>
<comment type="caution">
    <text evidence="2">The sequence shown here is derived from an EMBL/GenBank/DDBJ whole genome shotgun (WGS) entry which is preliminary data.</text>
</comment>
<sequence length="229" mass="24805">MLVQDWTTVVVTSLQDLWMRLAGFVPNLIGALIVLVIGLVVAAGLGTLVEKIFDAVKLDKFLVRLGLAPYFERAGLRMRGAHFLGKLVYWFVVVAFLLAASDSLHLYALSGFLNDVLAYLPNVIAAVLIMLASVVLGNFFKRVVSASVMSARLHAAHFLGTLTWWSVIVFGFLTAMVQLQIAASIINTFITGFIAMLAIAGGLAFGLGGREYASYLIGKLKSHTEGNNR</sequence>
<gene>
    <name evidence="2" type="ORF">A2945_00980</name>
</gene>
<feature type="transmembrane region" description="Helical" evidence="1">
    <location>
        <begin position="87"/>
        <end position="110"/>
    </location>
</feature>
<dbReference type="EMBL" id="MHLA01000015">
    <property type="protein sequence ID" value="OGY99414.1"/>
    <property type="molecule type" value="Genomic_DNA"/>
</dbReference>
<evidence type="ECO:0000256" key="1">
    <source>
        <dbReference type="SAM" id="Phobius"/>
    </source>
</evidence>